<feature type="domain" description="AMP-binding enzyme C-terminal" evidence="16">
    <location>
        <begin position="452"/>
        <end position="528"/>
    </location>
</feature>
<dbReference type="FunFam" id="3.40.50.12780:FF:000025">
    <property type="entry name" value="luciferin 4-monooxygenase"/>
    <property type="match status" value="1"/>
</dbReference>
<evidence type="ECO:0000256" key="8">
    <source>
        <dbReference type="ARBA" id="ARBA00023002"/>
    </source>
</evidence>
<evidence type="ECO:0000259" key="16">
    <source>
        <dbReference type="Pfam" id="PF13193"/>
    </source>
</evidence>
<evidence type="ECO:0000256" key="10">
    <source>
        <dbReference type="ARBA" id="ARBA00023140"/>
    </source>
</evidence>
<evidence type="ECO:0000256" key="13">
    <source>
        <dbReference type="ARBA" id="ARBA00048497"/>
    </source>
</evidence>
<evidence type="ECO:0000256" key="2">
    <source>
        <dbReference type="ARBA" id="ARBA00004275"/>
    </source>
</evidence>
<comment type="similarity">
    <text evidence="3">Belongs to the ATP-dependent AMP-binding enzyme family.</text>
</comment>
<dbReference type="PANTHER" id="PTHR24096">
    <property type="entry name" value="LONG-CHAIN-FATTY-ACID--COA LIGASE"/>
    <property type="match status" value="1"/>
</dbReference>
<dbReference type="InterPro" id="IPR020845">
    <property type="entry name" value="AMP-binding_CS"/>
</dbReference>
<dbReference type="Pfam" id="PF00501">
    <property type="entry name" value="AMP-binding"/>
    <property type="match status" value="1"/>
</dbReference>
<dbReference type="SUPFAM" id="SSF56801">
    <property type="entry name" value="Acetyl-CoA synthetase-like"/>
    <property type="match status" value="1"/>
</dbReference>
<reference evidence="17" key="1">
    <citation type="submission" date="2021-01" db="UniProtKB">
        <authorList>
            <consortium name="EnsemblMetazoa"/>
        </authorList>
    </citation>
    <scope>IDENTIFICATION</scope>
</reference>
<dbReference type="KEGG" id="nvi:100121299"/>
<evidence type="ECO:0000256" key="6">
    <source>
        <dbReference type="ARBA" id="ARBA00022840"/>
    </source>
</evidence>
<feature type="transmembrane region" description="Helical" evidence="14">
    <location>
        <begin position="238"/>
        <end position="259"/>
    </location>
</feature>
<dbReference type="Pfam" id="PF13193">
    <property type="entry name" value="AMP-binding_C"/>
    <property type="match status" value="1"/>
</dbReference>
<organism evidence="17 18">
    <name type="scientific">Nasonia vitripennis</name>
    <name type="common">Parasitic wasp</name>
    <dbReference type="NCBI Taxonomy" id="7425"/>
    <lineage>
        <taxon>Eukaryota</taxon>
        <taxon>Metazoa</taxon>
        <taxon>Ecdysozoa</taxon>
        <taxon>Arthropoda</taxon>
        <taxon>Hexapoda</taxon>
        <taxon>Insecta</taxon>
        <taxon>Pterygota</taxon>
        <taxon>Neoptera</taxon>
        <taxon>Endopterygota</taxon>
        <taxon>Hymenoptera</taxon>
        <taxon>Apocrita</taxon>
        <taxon>Proctotrupomorpha</taxon>
        <taxon>Chalcidoidea</taxon>
        <taxon>Pteromalidae</taxon>
        <taxon>Pteromalinae</taxon>
        <taxon>Nasonia</taxon>
    </lineage>
</organism>
<dbReference type="AlphaFoldDB" id="A0A7M7TDI1"/>
<dbReference type="FunCoup" id="A0A7M7TDI1">
    <property type="interactions" value="283"/>
</dbReference>
<dbReference type="Proteomes" id="UP000002358">
    <property type="component" value="Chromosome 4"/>
</dbReference>
<dbReference type="GO" id="GO:0008218">
    <property type="term" value="P:bioluminescence"/>
    <property type="evidence" value="ECO:0007669"/>
    <property type="project" value="UniProtKB-KW"/>
</dbReference>
<dbReference type="InterPro" id="IPR025110">
    <property type="entry name" value="AMP-bd_C"/>
</dbReference>
<name>A0A7M7TDI1_NASVI</name>
<dbReference type="InterPro" id="IPR045851">
    <property type="entry name" value="AMP-bd_C_sf"/>
</dbReference>
<dbReference type="PANTHER" id="PTHR24096:SF423">
    <property type="entry name" value="GM05240P"/>
    <property type="match status" value="1"/>
</dbReference>
<keyword evidence="10" id="KW-0576">Peroxisome</keyword>
<evidence type="ECO:0000256" key="14">
    <source>
        <dbReference type="SAM" id="Phobius"/>
    </source>
</evidence>
<keyword evidence="18" id="KW-1185">Reference proteome</keyword>
<dbReference type="EnsemblMetazoa" id="XM_008207338">
    <property type="protein sequence ID" value="XP_008205560"/>
    <property type="gene ID" value="LOC100121299"/>
</dbReference>
<evidence type="ECO:0000256" key="12">
    <source>
        <dbReference type="ARBA" id="ARBA00023262"/>
    </source>
</evidence>
<comment type="subcellular location">
    <subcellularLocation>
        <location evidence="2">Peroxisome</location>
    </subcellularLocation>
</comment>
<dbReference type="EnsemblMetazoa" id="XM_031929549">
    <property type="protein sequence ID" value="XP_031785409"/>
    <property type="gene ID" value="LOC100121299"/>
</dbReference>
<evidence type="ECO:0000313" key="17">
    <source>
        <dbReference type="EnsemblMetazoa" id="XP_032455585"/>
    </source>
</evidence>
<dbReference type="GO" id="GO:0016405">
    <property type="term" value="F:CoA-ligase activity"/>
    <property type="evidence" value="ECO:0007669"/>
    <property type="project" value="TreeGrafter"/>
</dbReference>
<sequence length="542" mass="60296">MKESSNILRGPDYLFVFPEEMTVGQLIHNQLETHGTKIAQIQKETGEELTYKDILTRSQKLAVYLRNHGIKLNDRIAICSENNLGWAVSICATIFVGATVCPLNPMYSQREFLHTINISKPKLIFVSPLVLKSVKNYVKELSWTPTIILMLEEPNVDVPSIGKLISNIPTKNIENFQVTNVKVTEHVVSILCSSGTTGMPKGVMLTDKNYLSTIQTMLDGSVGIAMQDQTIICLLPFFHAYCFSVLIFSIIAGSTAIVFSTFKEEAFLETIEKYKTQVLSLVPPLMVFLAKHPIVDNYDLSSVKIIWCGAAPLSREIEDAVKKRLNNPEIRQGYGMTETTLTVVKIPENCDKPGSAGRLMPGVLGKVIPVDYSGKWSDKTLGPYQEGELCFKGDLIMKGYCGDKTSTSATIDEEGWLHTGDVGYYDDDGFFYIVDRLKELIKYKGFQVPPAELEAILLTHPEIKDAAVVGLPDEVAGELPIAFVVKQPNAKVTADGVLKYVNERVSNQKKLRGGVRFLQDIPKNPSGKILRRELRQLLKSKL</sequence>
<dbReference type="InterPro" id="IPR000873">
    <property type="entry name" value="AMP-dep_synth/lig_dom"/>
</dbReference>
<keyword evidence="12" id="KW-0599">Photoprotein</keyword>
<evidence type="ECO:0000256" key="9">
    <source>
        <dbReference type="ARBA" id="ARBA00023033"/>
    </source>
</evidence>
<keyword evidence="6" id="KW-0547">Nucleotide-binding</keyword>
<dbReference type="GO" id="GO:0005777">
    <property type="term" value="C:peroxisome"/>
    <property type="evidence" value="ECO:0007669"/>
    <property type="project" value="UniProtKB-SubCell"/>
</dbReference>
<dbReference type="GO" id="GO:0004497">
    <property type="term" value="F:monooxygenase activity"/>
    <property type="evidence" value="ECO:0007669"/>
    <property type="project" value="UniProtKB-KW"/>
</dbReference>
<protein>
    <recommendedName>
        <fullName evidence="5">Luciferin 4-monooxygenase</fullName>
        <ecNumber evidence="4">1.13.12.7</ecNumber>
    </recommendedName>
</protein>
<dbReference type="OrthoDB" id="10253869at2759"/>
<keyword evidence="14" id="KW-0812">Transmembrane</keyword>
<keyword evidence="6" id="KW-0067">ATP-binding</keyword>
<keyword evidence="8" id="KW-0560">Oxidoreductase</keyword>
<keyword evidence="14" id="KW-1133">Transmembrane helix</keyword>
<dbReference type="SMR" id="A0A7M7TDI1"/>
<gene>
    <name evidence="17" type="primary">100121299</name>
</gene>
<dbReference type="PROSITE" id="PS00455">
    <property type="entry name" value="AMP_BINDING"/>
    <property type="match status" value="1"/>
</dbReference>
<comment type="cofactor">
    <cofactor evidence="1">
        <name>Mg(2+)</name>
        <dbReference type="ChEBI" id="CHEBI:18420"/>
    </cofactor>
</comment>
<accession>A0A7M7TDI1</accession>
<keyword evidence="9" id="KW-0503">Monooxygenase</keyword>
<evidence type="ECO:0000256" key="7">
    <source>
        <dbReference type="ARBA" id="ARBA00022842"/>
    </source>
</evidence>
<dbReference type="InParanoid" id="A0A7M7TDI1"/>
<evidence type="ECO:0000256" key="1">
    <source>
        <dbReference type="ARBA" id="ARBA00001946"/>
    </source>
</evidence>
<dbReference type="FunFam" id="3.30.300.30:FF:000007">
    <property type="entry name" value="4-coumarate--CoA ligase 2"/>
    <property type="match status" value="1"/>
</dbReference>
<dbReference type="EnsemblMetazoa" id="XM_001604853">
    <property type="protein sequence ID" value="XP_001604903"/>
    <property type="gene ID" value="LOC100121299"/>
</dbReference>
<keyword evidence="14" id="KW-0472">Membrane</keyword>
<evidence type="ECO:0000313" key="18">
    <source>
        <dbReference type="Proteomes" id="UP000002358"/>
    </source>
</evidence>
<dbReference type="CDD" id="cd05911">
    <property type="entry name" value="Firefly_Luc_like"/>
    <property type="match status" value="1"/>
</dbReference>
<evidence type="ECO:0000256" key="11">
    <source>
        <dbReference type="ARBA" id="ARBA00023223"/>
    </source>
</evidence>
<keyword evidence="11" id="KW-0455">Luminescence</keyword>
<evidence type="ECO:0000256" key="4">
    <source>
        <dbReference type="ARBA" id="ARBA00012532"/>
    </source>
</evidence>
<comment type="catalytic activity">
    <reaction evidence="13">
        <text>firefly D-luciferin + ATP + O2 = firefly oxyluciferin + hnu + AMP + CO2 + diphosphate</text>
        <dbReference type="Rhea" id="RHEA:10732"/>
        <dbReference type="ChEBI" id="CHEBI:15379"/>
        <dbReference type="ChEBI" id="CHEBI:16526"/>
        <dbReference type="ChEBI" id="CHEBI:16792"/>
        <dbReference type="ChEBI" id="CHEBI:30212"/>
        <dbReference type="ChEBI" id="CHEBI:30616"/>
        <dbReference type="ChEBI" id="CHEBI:33019"/>
        <dbReference type="ChEBI" id="CHEBI:58038"/>
        <dbReference type="ChEBI" id="CHEBI:456215"/>
        <dbReference type="EC" id="1.13.12.7"/>
    </reaction>
</comment>
<dbReference type="EC" id="1.13.12.7" evidence="4"/>
<evidence type="ECO:0000256" key="3">
    <source>
        <dbReference type="ARBA" id="ARBA00006432"/>
    </source>
</evidence>
<proteinExistence type="inferred from homology"/>
<dbReference type="EnsemblMetazoa" id="XM_032599694">
    <property type="protein sequence ID" value="XP_032455585"/>
    <property type="gene ID" value="LOC100121299"/>
</dbReference>
<dbReference type="GO" id="GO:0005524">
    <property type="term" value="F:ATP binding"/>
    <property type="evidence" value="ECO:0007669"/>
    <property type="project" value="UniProtKB-KW"/>
</dbReference>
<feature type="domain" description="AMP-dependent synthetase/ligase" evidence="15">
    <location>
        <begin position="29"/>
        <end position="400"/>
    </location>
</feature>
<evidence type="ECO:0000259" key="15">
    <source>
        <dbReference type="Pfam" id="PF00501"/>
    </source>
</evidence>
<dbReference type="Gene3D" id="3.30.300.30">
    <property type="match status" value="1"/>
</dbReference>
<dbReference type="OMA" id="PNSSFWY"/>
<evidence type="ECO:0000256" key="5">
    <source>
        <dbReference type="ARBA" id="ARBA00019043"/>
    </source>
</evidence>
<dbReference type="Gene3D" id="2.30.38.10">
    <property type="entry name" value="Luciferase, Domain 3"/>
    <property type="match status" value="1"/>
</dbReference>
<dbReference type="Gene3D" id="3.40.50.980">
    <property type="match status" value="2"/>
</dbReference>
<keyword evidence="7" id="KW-0460">Magnesium</keyword>